<feature type="active site" description="Charge relay system" evidence="6">
    <location>
        <position position="161"/>
    </location>
</feature>
<evidence type="ECO:0000256" key="5">
    <source>
        <dbReference type="ARBA" id="ARBA00022825"/>
    </source>
</evidence>
<dbReference type="PROSITE" id="PS00137">
    <property type="entry name" value="SUBTILASE_HIS"/>
    <property type="match status" value="1"/>
</dbReference>
<protein>
    <recommendedName>
        <fullName evidence="8">Peptidase S8/S53 domain-containing protein</fullName>
    </recommendedName>
</protein>
<gene>
    <name evidence="9" type="ORF">GCM10009430_33190</name>
</gene>
<dbReference type="PANTHER" id="PTHR43806:SF11">
    <property type="entry name" value="CEREVISIN-RELATED"/>
    <property type="match status" value="1"/>
</dbReference>
<dbReference type="PANTHER" id="PTHR43806">
    <property type="entry name" value="PEPTIDASE S8"/>
    <property type="match status" value="1"/>
</dbReference>
<keyword evidence="2 6" id="KW-0645">Protease</keyword>
<accession>A0ABN1J228</accession>
<evidence type="ECO:0000256" key="4">
    <source>
        <dbReference type="ARBA" id="ARBA00022801"/>
    </source>
</evidence>
<proteinExistence type="inferred from homology"/>
<keyword evidence="4 6" id="KW-0378">Hydrolase</keyword>
<keyword evidence="5 6" id="KW-0720">Serine protease</keyword>
<dbReference type="InterPro" id="IPR050131">
    <property type="entry name" value="Peptidase_S8_subtilisin-like"/>
</dbReference>
<reference evidence="9 10" key="1">
    <citation type="journal article" date="2019" name="Int. J. Syst. Evol. Microbiol.">
        <title>The Global Catalogue of Microorganisms (GCM) 10K type strain sequencing project: providing services to taxonomists for standard genome sequencing and annotation.</title>
        <authorList>
            <consortium name="The Broad Institute Genomics Platform"/>
            <consortium name="The Broad Institute Genome Sequencing Center for Infectious Disease"/>
            <person name="Wu L."/>
            <person name="Ma J."/>
        </authorList>
    </citation>
    <scope>NUCLEOTIDE SEQUENCE [LARGE SCALE GENOMIC DNA]</scope>
    <source>
        <strain evidence="9 10">JCM 15974</strain>
    </source>
</reference>
<dbReference type="PRINTS" id="PR00723">
    <property type="entry name" value="SUBTILISIN"/>
</dbReference>
<keyword evidence="3" id="KW-0479">Metal-binding</keyword>
<evidence type="ECO:0000256" key="3">
    <source>
        <dbReference type="ARBA" id="ARBA00022723"/>
    </source>
</evidence>
<evidence type="ECO:0000256" key="1">
    <source>
        <dbReference type="ARBA" id="ARBA00011073"/>
    </source>
</evidence>
<dbReference type="InterPro" id="IPR022398">
    <property type="entry name" value="Peptidase_S8_His-AS"/>
</dbReference>
<dbReference type="Proteomes" id="UP001501758">
    <property type="component" value="Unassembled WGS sequence"/>
</dbReference>
<dbReference type="EMBL" id="BAAAGE010000003">
    <property type="protein sequence ID" value="GAA0726334.1"/>
    <property type="molecule type" value="Genomic_DNA"/>
</dbReference>
<dbReference type="Gene3D" id="3.40.50.200">
    <property type="entry name" value="Peptidase S8/S53 domain"/>
    <property type="match status" value="1"/>
</dbReference>
<keyword evidence="10" id="KW-1185">Reference proteome</keyword>
<comment type="similarity">
    <text evidence="1 6 7">Belongs to the peptidase S8 family.</text>
</comment>
<dbReference type="CDD" id="cd07477">
    <property type="entry name" value="Peptidases_S8_Subtilisin_subset"/>
    <property type="match status" value="1"/>
</dbReference>
<dbReference type="PROSITE" id="PS51892">
    <property type="entry name" value="SUBTILASE"/>
    <property type="match status" value="1"/>
</dbReference>
<evidence type="ECO:0000259" key="8">
    <source>
        <dbReference type="Pfam" id="PF00082"/>
    </source>
</evidence>
<comment type="caution">
    <text evidence="9">The sequence shown here is derived from an EMBL/GenBank/DDBJ whole genome shotgun (WGS) entry which is preliminary data.</text>
</comment>
<organism evidence="9 10">
    <name type="scientific">Aquimarina litoralis</name>
    <dbReference type="NCBI Taxonomy" id="584605"/>
    <lineage>
        <taxon>Bacteria</taxon>
        <taxon>Pseudomonadati</taxon>
        <taxon>Bacteroidota</taxon>
        <taxon>Flavobacteriia</taxon>
        <taxon>Flavobacteriales</taxon>
        <taxon>Flavobacteriaceae</taxon>
        <taxon>Aquimarina</taxon>
    </lineage>
</organism>
<dbReference type="Pfam" id="PF00082">
    <property type="entry name" value="Peptidase_S8"/>
    <property type="match status" value="1"/>
</dbReference>
<dbReference type="InterPro" id="IPR000209">
    <property type="entry name" value="Peptidase_S8/S53_dom"/>
</dbReference>
<evidence type="ECO:0000256" key="2">
    <source>
        <dbReference type="ARBA" id="ARBA00022670"/>
    </source>
</evidence>
<evidence type="ECO:0000313" key="10">
    <source>
        <dbReference type="Proteomes" id="UP001501758"/>
    </source>
</evidence>
<dbReference type="RefSeq" id="WP_343913388.1">
    <property type="nucleotide sequence ID" value="NZ_BAAAGE010000003.1"/>
</dbReference>
<name>A0ABN1J228_9FLAO</name>
<dbReference type="InterPro" id="IPR034202">
    <property type="entry name" value="Subtilisin_Carlsberg-like"/>
</dbReference>
<dbReference type="InterPro" id="IPR023827">
    <property type="entry name" value="Peptidase_S8_Asp-AS"/>
</dbReference>
<dbReference type="PROSITE" id="PS00136">
    <property type="entry name" value="SUBTILASE_ASP"/>
    <property type="match status" value="1"/>
</dbReference>
<evidence type="ECO:0000256" key="7">
    <source>
        <dbReference type="RuleBase" id="RU003355"/>
    </source>
</evidence>
<dbReference type="InterPro" id="IPR036852">
    <property type="entry name" value="Peptidase_S8/S53_dom_sf"/>
</dbReference>
<feature type="active site" description="Charge relay system" evidence="6">
    <location>
        <position position="194"/>
    </location>
</feature>
<feature type="active site" description="Charge relay system" evidence="6">
    <location>
        <position position="365"/>
    </location>
</feature>
<evidence type="ECO:0000256" key="6">
    <source>
        <dbReference type="PROSITE-ProRule" id="PRU01240"/>
    </source>
</evidence>
<sequence>MNYWKKRAEKFLELKEKYDSSSQEPSPNGRYIILSQNDHNANRIEKNIKRSELNYETISYDKILSQKKSIDNVLSEKKVIIIKKTGVGIVKLSDEEFKSSNKHSNLLIIPDLKIQNSNQQTSEEILAQDDQNTKMTYGIRMGEIKLDSHFNGKQVSIAILDTGIDKKHPDLKEKIADGKSWIDNESDFSDTNGHGTHCAGIIVGGVDSNGRRYGVAPEAKLYVGKVLDHNGEGFLSNLLCAIDWAIKNECNIISMSLTSKLYDISNAVQSDLFEKAEKKRIVMIAAAGNNSDHSSGTTHIISNPAASHSVIAVGAIDKCYKLYNKSNVGVYPRLPLGFVAPGVDVYSTWLSENGEKNYKTCTGTSASAPFVAGIFALTISKFHNNRRINSYRRRASPEQLLNAINKNVLDRWGNSNLYGIGLPLAPK</sequence>
<dbReference type="PROSITE" id="PS00138">
    <property type="entry name" value="SUBTILASE_SER"/>
    <property type="match status" value="1"/>
</dbReference>
<dbReference type="SUPFAM" id="SSF52743">
    <property type="entry name" value="Subtilisin-like"/>
    <property type="match status" value="1"/>
</dbReference>
<dbReference type="InterPro" id="IPR015500">
    <property type="entry name" value="Peptidase_S8_subtilisin-rel"/>
</dbReference>
<feature type="domain" description="Peptidase S8/S53" evidence="8">
    <location>
        <begin position="152"/>
        <end position="421"/>
    </location>
</feature>
<evidence type="ECO:0000313" key="9">
    <source>
        <dbReference type="EMBL" id="GAA0726334.1"/>
    </source>
</evidence>
<dbReference type="InterPro" id="IPR023828">
    <property type="entry name" value="Peptidase_S8_Ser-AS"/>
</dbReference>